<dbReference type="InParanoid" id="A0A168Q918"/>
<dbReference type="Gene3D" id="3.30.70.80">
    <property type="entry name" value="Peptidase S8 propeptide/proteinase inhibitor I9"/>
    <property type="match status" value="1"/>
</dbReference>
<dbReference type="GO" id="GO:0004866">
    <property type="term" value="F:endopeptidase inhibitor activity"/>
    <property type="evidence" value="ECO:0007669"/>
    <property type="project" value="UniProtKB-ARBA"/>
</dbReference>
<feature type="domain" description="Inhibitor I9" evidence="2">
    <location>
        <begin position="5"/>
        <end position="74"/>
    </location>
</feature>
<dbReference type="FunFam" id="3.30.70.80:FF:000005">
    <property type="entry name" value="Proteinase inhibitor I2B"/>
    <property type="match status" value="1"/>
</dbReference>
<dbReference type="Proteomes" id="UP000078561">
    <property type="component" value="Unassembled WGS sequence"/>
</dbReference>
<reference evidence="3" key="1">
    <citation type="submission" date="2016-04" db="EMBL/GenBank/DDBJ databases">
        <authorList>
            <person name="Evans L.H."/>
            <person name="Alamgir A."/>
            <person name="Owens N."/>
            <person name="Weber N.D."/>
            <person name="Virtaneva K."/>
            <person name="Barbian K."/>
            <person name="Babar A."/>
            <person name="Rosenke K."/>
        </authorList>
    </citation>
    <scope>NUCLEOTIDE SEQUENCE [LARGE SCALE GENOMIC DNA]</scope>
    <source>
        <strain evidence="3">CBS 101.48</strain>
    </source>
</reference>
<evidence type="ECO:0000313" key="4">
    <source>
        <dbReference type="Proteomes" id="UP000078561"/>
    </source>
</evidence>
<evidence type="ECO:0000256" key="1">
    <source>
        <dbReference type="ARBA" id="ARBA00038069"/>
    </source>
</evidence>
<evidence type="ECO:0000313" key="3">
    <source>
        <dbReference type="EMBL" id="SAM03947.1"/>
    </source>
</evidence>
<evidence type="ECO:0000259" key="2">
    <source>
        <dbReference type="Pfam" id="PF05922"/>
    </source>
</evidence>
<dbReference type="EMBL" id="LT554318">
    <property type="protein sequence ID" value="SAM03947.1"/>
    <property type="molecule type" value="Genomic_DNA"/>
</dbReference>
<dbReference type="AlphaFoldDB" id="A0A168Q918"/>
<dbReference type="SUPFAM" id="SSF54897">
    <property type="entry name" value="Protease propeptides/inhibitors"/>
    <property type="match status" value="1"/>
</dbReference>
<name>A0A168Q918_ABSGL</name>
<dbReference type="InterPro" id="IPR010259">
    <property type="entry name" value="S8pro/Inhibitor_I9"/>
</dbReference>
<dbReference type="Pfam" id="PF05922">
    <property type="entry name" value="Inhibitor_I9"/>
    <property type="match status" value="1"/>
</dbReference>
<dbReference type="PANTHER" id="PTHR28288:SF2">
    <property type="entry name" value="PROTEASE B INHIBITOR 2"/>
    <property type="match status" value="1"/>
</dbReference>
<proteinExistence type="inferred from homology"/>
<dbReference type="InterPro" id="IPR052471">
    <property type="entry name" value="PBI_I9"/>
</dbReference>
<dbReference type="STRING" id="4829.A0A168Q918"/>
<dbReference type="OrthoDB" id="5518345at2759"/>
<gene>
    <name evidence="3" type="primary">ABSGL_09803.1 scaffold 11641</name>
</gene>
<dbReference type="InterPro" id="IPR037045">
    <property type="entry name" value="S8pro/Inhibitor_I9_sf"/>
</dbReference>
<sequence>MSSSNYIVTFKKGTPASVIDEQAKKAEEAGATIKHRYTSAILGYAVSVPNDAINAFDASHPDVDFVEADGEVTIQGQKHLSGN</sequence>
<organism evidence="3">
    <name type="scientific">Absidia glauca</name>
    <name type="common">Pin mould</name>
    <dbReference type="NCBI Taxonomy" id="4829"/>
    <lineage>
        <taxon>Eukaryota</taxon>
        <taxon>Fungi</taxon>
        <taxon>Fungi incertae sedis</taxon>
        <taxon>Mucoromycota</taxon>
        <taxon>Mucoromycotina</taxon>
        <taxon>Mucoromycetes</taxon>
        <taxon>Mucorales</taxon>
        <taxon>Cunninghamellaceae</taxon>
        <taxon>Absidia</taxon>
    </lineage>
</organism>
<protein>
    <recommendedName>
        <fullName evidence="2">Inhibitor I9 domain-containing protein</fullName>
    </recommendedName>
</protein>
<accession>A0A168Q918</accession>
<keyword evidence="4" id="KW-1185">Reference proteome</keyword>
<dbReference type="OMA" id="SNYIVTF"/>
<dbReference type="GO" id="GO:0042144">
    <property type="term" value="P:vacuole fusion, non-autophagic"/>
    <property type="evidence" value="ECO:0007669"/>
    <property type="project" value="TreeGrafter"/>
</dbReference>
<dbReference type="PANTHER" id="PTHR28288">
    <property type="entry name" value="PROTEASE B INHIBITOR 2"/>
    <property type="match status" value="1"/>
</dbReference>
<comment type="similarity">
    <text evidence="1">Belongs to the protease inhibitor I9 family.</text>
</comment>